<feature type="transmembrane region" description="Helical" evidence="1">
    <location>
        <begin position="212"/>
        <end position="233"/>
    </location>
</feature>
<keyword evidence="1" id="KW-0812">Transmembrane</keyword>
<keyword evidence="1" id="KW-1133">Transmembrane helix</keyword>
<evidence type="ECO:0000313" key="2">
    <source>
        <dbReference type="EMBL" id="EOR21104.1"/>
    </source>
</evidence>
<name>R9BVD0_9CLOT</name>
<protein>
    <submittedName>
        <fullName evidence="2">Uncharacterized protein</fullName>
    </submittedName>
</protein>
<organism evidence="2 3">
    <name type="scientific">Clostridium sartagoforme AAU1</name>
    <dbReference type="NCBI Taxonomy" id="1202534"/>
    <lineage>
        <taxon>Bacteria</taxon>
        <taxon>Bacillati</taxon>
        <taxon>Bacillota</taxon>
        <taxon>Clostridia</taxon>
        <taxon>Eubacteriales</taxon>
        <taxon>Clostridiaceae</taxon>
        <taxon>Clostridium</taxon>
    </lineage>
</organism>
<sequence length="462" mass="53959">MDKLYENQFNNKSVDVDVDERFLRIFRGRAIKNIAIGFMFTLFTFNFLWLQYILPTLAAVLLYIGFRDLRKENKDLKLAWKFSIINLTFNVLSLIYKSTPLSIKFNNIFLSALILIVFHITFLIAFRKGIREVFSKANVEYKKDPIMKLIIWRIIVTIIALTELGQIWFISIPMIIYYFYIIRLLYKLSYDIESINCMTSNTKIRFNDKSLMIGYITSCIFLVVISCVLSNHIRLDSVEVMPVKEYSNRNMLIDEGIPLKIVKDILDEDMAVLKDIVNVETVNIDFDFDNDIEKDLEATTIFIELKYNKMYAIEYFNWGEKGPHWQDGIAISNSRDLELINGRLIYENEGINYASEIPRLNGGIVDSTDIFGQLSQENRITGAINYPLNSKEQRGYIFYKINIEEGALLGTNIADYMHYSHPFRIPYTEIEKSNLSFSNNLRQNASNYMTKSRIELEKQNSL</sequence>
<feature type="transmembrane region" description="Helical" evidence="1">
    <location>
        <begin position="47"/>
        <end position="66"/>
    </location>
</feature>
<feature type="transmembrane region" description="Helical" evidence="1">
    <location>
        <begin position="108"/>
        <end position="126"/>
    </location>
</feature>
<accession>R9BVD0</accession>
<dbReference type="PATRIC" id="fig|1202534.3.peg.2848"/>
<evidence type="ECO:0000256" key="1">
    <source>
        <dbReference type="SAM" id="Phobius"/>
    </source>
</evidence>
<dbReference type="AlphaFoldDB" id="R9BVD0"/>
<dbReference type="RefSeq" id="WP_016208166.1">
    <property type="nucleotide sequence ID" value="NZ_ASRV01000165.1"/>
</dbReference>
<dbReference type="OrthoDB" id="1915684at2"/>
<comment type="caution">
    <text evidence="2">The sequence shown here is derived from an EMBL/GenBank/DDBJ whole genome shotgun (WGS) entry which is preliminary data.</text>
</comment>
<dbReference type="Proteomes" id="UP000013988">
    <property type="component" value="Unassembled WGS sequence"/>
</dbReference>
<dbReference type="EMBL" id="ASRV01000165">
    <property type="protein sequence ID" value="EOR21104.1"/>
    <property type="molecule type" value="Genomic_DNA"/>
</dbReference>
<keyword evidence="1" id="KW-0472">Membrane</keyword>
<gene>
    <name evidence="2" type="ORF">A500_14408</name>
</gene>
<proteinExistence type="predicted"/>
<feature type="transmembrane region" description="Helical" evidence="1">
    <location>
        <begin position="168"/>
        <end position="186"/>
    </location>
</feature>
<reference evidence="2 3" key="1">
    <citation type="submission" date="2013-03" db="EMBL/GenBank/DDBJ databases">
        <title>Whole genome shotgun sequencing of Clostridium sartagoforme AAU1.</title>
        <authorList>
            <person name="Joshi C.G."/>
            <person name="Duggirala S.M."/>
            <person name="Nathani N.M."/>
            <person name="Bhatt V.D."/>
            <person name="Patel A.K."/>
            <person name="Pandya P.R."/>
            <person name="KaPatel J.A."/>
        </authorList>
    </citation>
    <scope>NUCLEOTIDE SEQUENCE [LARGE SCALE GENOMIC DNA]</scope>
    <source>
        <strain evidence="2 3">AAU1</strain>
    </source>
</reference>
<evidence type="ECO:0000313" key="3">
    <source>
        <dbReference type="Proteomes" id="UP000013988"/>
    </source>
</evidence>
<feature type="transmembrane region" description="Helical" evidence="1">
    <location>
        <begin position="78"/>
        <end position="96"/>
    </location>
</feature>
<keyword evidence="3" id="KW-1185">Reference proteome</keyword>